<proteinExistence type="predicted"/>
<protein>
    <recommendedName>
        <fullName evidence="3">CENP-V/GFA domain-containing protein</fullName>
    </recommendedName>
</protein>
<comment type="caution">
    <text evidence="1">The sequence shown here is derived from an EMBL/GenBank/DDBJ whole genome shotgun (WGS) entry which is preliminary data.</text>
</comment>
<accession>A0AAN7WB52</accession>
<sequence length="173" mass="19848">MDSSVTTSTEPPAFDPNLVPWAPPNGNYGHYALHCHCGAIRWNMKLSPPLYAEELTPEHRERYTVSECMCSYCIRNGVLAIHPFVKDVEWTRGLEHRVLYLTAAKENPLWICGKCHCLLGADLTKLFTTFGVPEDQQRCTMNMRMLKEFDPKKLVIRPMTVSRDMGEPYKIDD</sequence>
<evidence type="ECO:0008006" key="3">
    <source>
        <dbReference type="Google" id="ProtNLM"/>
    </source>
</evidence>
<name>A0AAN7WB52_9PEZI</name>
<gene>
    <name evidence="1" type="ORF">LTR97_009122</name>
</gene>
<dbReference type="AlphaFoldDB" id="A0AAN7WB52"/>
<dbReference type="Gene3D" id="2.170.150.70">
    <property type="match status" value="1"/>
</dbReference>
<dbReference type="Proteomes" id="UP001310594">
    <property type="component" value="Unassembled WGS sequence"/>
</dbReference>
<evidence type="ECO:0000313" key="2">
    <source>
        <dbReference type="Proteomes" id="UP001310594"/>
    </source>
</evidence>
<dbReference type="SUPFAM" id="SSF51316">
    <property type="entry name" value="Mss4-like"/>
    <property type="match status" value="1"/>
</dbReference>
<evidence type="ECO:0000313" key="1">
    <source>
        <dbReference type="EMBL" id="KAK5694532.1"/>
    </source>
</evidence>
<dbReference type="InterPro" id="IPR011057">
    <property type="entry name" value="Mss4-like_sf"/>
</dbReference>
<organism evidence="1 2">
    <name type="scientific">Elasticomyces elasticus</name>
    <dbReference type="NCBI Taxonomy" id="574655"/>
    <lineage>
        <taxon>Eukaryota</taxon>
        <taxon>Fungi</taxon>
        <taxon>Dikarya</taxon>
        <taxon>Ascomycota</taxon>
        <taxon>Pezizomycotina</taxon>
        <taxon>Dothideomycetes</taxon>
        <taxon>Dothideomycetidae</taxon>
        <taxon>Mycosphaerellales</taxon>
        <taxon>Teratosphaeriaceae</taxon>
        <taxon>Elasticomyces</taxon>
    </lineage>
</organism>
<dbReference type="EMBL" id="JAVRQU010000015">
    <property type="protein sequence ID" value="KAK5694532.1"/>
    <property type="molecule type" value="Genomic_DNA"/>
</dbReference>
<reference evidence="1" key="1">
    <citation type="submission" date="2023-08" db="EMBL/GenBank/DDBJ databases">
        <title>Black Yeasts Isolated from many extreme environments.</title>
        <authorList>
            <person name="Coleine C."/>
            <person name="Stajich J.E."/>
            <person name="Selbmann L."/>
        </authorList>
    </citation>
    <scope>NUCLEOTIDE SEQUENCE</scope>
    <source>
        <strain evidence="1">CCFEE 5810</strain>
    </source>
</reference>